<sequence length="143" mass="15910">MAATFPIFHCGRFVGDLIYFVNNIPENGLLESGKSIRMITMPNGSTCDIELTLCRFDQITNVGVVRPADPAYRLTFNDMVKPVFFETQCCKAVTTNEAIWTLNLKPDFIMPTHASSEFLSVGTRFIVGSLSMAILAIAYWGLM</sequence>
<keyword evidence="1" id="KW-1133">Transmembrane helix</keyword>
<proteinExistence type="predicted"/>
<keyword evidence="1" id="KW-0812">Transmembrane</keyword>
<reference evidence="2 3" key="1">
    <citation type="submission" date="2019-09" db="EMBL/GenBank/DDBJ databases">
        <title>Photobacterium damselae subsp. damselae CDC-2227-81, a human clinical isolate.</title>
        <authorList>
            <person name="Osorio C.R."/>
        </authorList>
    </citation>
    <scope>NUCLEOTIDE SEQUENCE [LARGE SCALE GENOMIC DNA]</scope>
    <source>
        <strain evidence="2 3">CDC-2227-81</strain>
    </source>
</reference>
<evidence type="ECO:0000313" key="2">
    <source>
        <dbReference type="EMBL" id="KAB1182250.1"/>
    </source>
</evidence>
<evidence type="ECO:0000313" key="3">
    <source>
        <dbReference type="Proteomes" id="UP000480943"/>
    </source>
</evidence>
<dbReference type="EMBL" id="VZUQ01000045">
    <property type="protein sequence ID" value="KAB1182250.1"/>
    <property type="molecule type" value="Genomic_DNA"/>
</dbReference>
<evidence type="ECO:0000256" key="1">
    <source>
        <dbReference type="SAM" id="Phobius"/>
    </source>
</evidence>
<accession>A0AAD3WWT6</accession>
<protein>
    <submittedName>
        <fullName evidence="2">Uncharacterized protein</fullName>
    </submittedName>
</protein>
<gene>
    <name evidence="2" type="ORF">F6450_07210</name>
</gene>
<name>A0AAD3WWT6_PHODD</name>
<feature type="transmembrane region" description="Helical" evidence="1">
    <location>
        <begin position="125"/>
        <end position="142"/>
    </location>
</feature>
<keyword evidence="1" id="KW-0472">Membrane</keyword>
<dbReference type="RefSeq" id="WP_106341091.1">
    <property type="nucleotide sequence ID" value="NZ_JABXOQ010000023.1"/>
</dbReference>
<comment type="caution">
    <text evidence="2">The sequence shown here is derived from an EMBL/GenBank/DDBJ whole genome shotgun (WGS) entry which is preliminary data.</text>
</comment>
<dbReference type="Proteomes" id="UP000480943">
    <property type="component" value="Unassembled WGS sequence"/>
</dbReference>
<organism evidence="2 3">
    <name type="scientific">Photobacterium damselae subsp. damselae</name>
    <name type="common">Listonella damsela</name>
    <dbReference type="NCBI Taxonomy" id="85581"/>
    <lineage>
        <taxon>Bacteria</taxon>
        <taxon>Pseudomonadati</taxon>
        <taxon>Pseudomonadota</taxon>
        <taxon>Gammaproteobacteria</taxon>
        <taxon>Vibrionales</taxon>
        <taxon>Vibrionaceae</taxon>
        <taxon>Photobacterium</taxon>
    </lineage>
</organism>
<dbReference type="AlphaFoldDB" id="A0AAD3WWT6"/>